<evidence type="ECO:0000313" key="4">
    <source>
        <dbReference type="Proteomes" id="UP000682005"/>
    </source>
</evidence>
<dbReference type="AlphaFoldDB" id="A0A0K1NMF0"/>
<protein>
    <submittedName>
        <fullName evidence="2">Glycoside hydrolase family 99-like domain-containing protein</fullName>
    </submittedName>
    <submittedName>
        <fullName evidence="1">Lipopolysaccharide biosynthesis protein</fullName>
    </submittedName>
</protein>
<dbReference type="Gene3D" id="3.20.20.80">
    <property type="entry name" value="Glycosidases"/>
    <property type="match status" value="1"/>
</dbReference>
<keyword evidence="4" id="KW-1185">Reference proteome</keyword>
<dbReference type="Pfam" id="PF14307">
    <property type="entry name" value="Glyco_tran_WbsX"/>
    <property type="match status" value="1"/>
</dbReference>
<dbReference type="eggNOG" id="COG1216">
    <property type="taxonomic scope" value="Bacteria"/>
</dbReference>
<dbReference type="STRING" id="1236517.ADJ77_10490"/>
<dbReference type="PANTHER" id="PTHR41244">
    <property type="entry name" value="RHAMNAN SYNTHESIS F"/>
    <property type="match status" value="1"/>
</dbReference>
<reference evidence="2 4" key="2">
    <citation type="submission" date="2021-03" db="EMBL/GenBank/DDBJ databases">
        <title>Human Oral Microbial Genomes.</title>
        <authorList>
            <person name="Johnston C.D."/>
            <person name="Chen T."/>
            <person name="Dewhirst F.E."/>
        </authorList>
    </citation>
    <scope>NUCLEOTIDE SEQUENCE [LARGE SCALE GENOMIC DNA]</scope>
    <source>
        <strain evidence="2 4">W1435</strain>
    </source>
</reference>
<organism evidence="1 3">
    <name type="scientific">Prevotella fusca JCM 17724</name>
    <dbReference type="NCBI Taxonomy" id="1236517"/>
    <lineage>
        <taxon>Bacteria</taxon>
        <taxon>Pseudomonadati</taxon>
        <taxon>Bacteroidota</taxon>
        <taxon>Bacteroidia</taxon>
        <taxon>Bacteroidales</taxon>
        <taxon>Prevotellaceae</taxon>
        <taxon>Prevotella</taxon>
    </lineage>
</organism>
<evidence type="ECO:0000313" key="2">
    <source>
        <dbReference type="EMBL" id="QUB85838.1"/>
    </source>
</evidence>
<dbReference type="Proteomes" id="UP000060345">
    <property type="component" value="Chromosome 2"/>
</dbReference>
<gene>
    <name evidence="1" type="ORF">ADJ77_10490</name>
    <name evidence="2" type="ORF">J5A51_00720</name>
</gene>
<dbReference type="Proteomes" id="UP000682005">
    <property type="component" value="Chromosome 2"/>
</dbReference>
<evidence type="ECO:0000313" key="3">
    <source>
        <dbReference type="Proteomes" id="UP000060345"/>
    </source>
</evidence>
<dbReference type="EMBL" id="CP012075">
    <property type="protein sequence ID" value="AKU70220.1"/>
    <property type="molecule type" value="Genomic_DNA"/>
</dbReference>
<proteinExistence type="predicted"/>
<accession>A0A0K1NMF0</accession>
<dbReference type="KEGG" id="pfus:ADJ77_10490"/>
<dbReference type="InterPro" id="IPR032719">
    <property type="entry name" value="WbsX"/>
</dbReference>
<reference evidence="1 3" key="1">
    <citation type="submission" date="2015-07" db="EMBL/GenBank/DDBJ databases">
        <authorList>
            <person name="Noorani M."/>
        </authorList>
    </citation>
    <scope>NUCLEOTIDE SEQUENCE [LARGE SCALE GENOMIC DNA]</scope>
    <source>
        <strain evidence="1 3">W1435</strain>
    </source>
</reference>
<name>A0A0K1NMF0_9BACT</name>
<dbReference type="CDD" id="cd11579">
    <property type="entry name" value="Glyco_tran_WbsX"/>
    <property type="match status" value="1"/>
</dbReference>
<dbReference type="PANTHER" id="PTHR41244:SF1">
    <property type="entry name" value="GLYCOSYLTRANSFERASE"/>
    <property type="match status" value="1"/>
</dbReference>
<evidence type="ECO:0000313" key="1">
    <source>
        <dbReference type="EMBL" id="AKU70220.1"/>
    </source>
</evidence>
<dbReference type="RefSeq" id="WP_050696388.1">
    <property type="nucleotide sequence ID" value="NZ_CP012075.1"/>
</dbReference>
<sequence length="381" mass="44516">MKVRVIAYYLPQFHPIPENDEAWGKGFTEWTNVAKAKPQFRGHYQPHIPADLGFYDLRLPEIREQQAALAREYGIEGFCYYHYWMGRDKLLLQRPFQEVLESGKPDFPFCLCWANHEWTTKTWQKDGKNKVIAPMEYGGEKDYTEHFNYVLPAFKDKRYITIDGKPIFVIYDPYHFKDISIFMEIWRKLAEENGLPGIYFVAQIANTSTIKRNADGTLTRVIPNLKDSKEVYNNILALGFDGINSYGKSRGEMCYQGKTMRIVKQLLHKKLPFLPSLKLEYPKVVSNFFAPEDKWDNVYPMIIPGWDRTPRAGNSEGIYVNSTPENFKKHIAQALNIIESKTQEHKILFLKSWNEWGEGNYVEPDLKYGHAYLDAIKENIL</sequence>
<dbReference type="EMBL" id="CP072369">
    <property type="protein sequence ID" value="QUB85838.1"/>
    <property type="molecule type" value="Genomic_DNA"/>
</dbReference>